<feature type="compositionally biased region" description="Polar residues" evidence="12">
    <location>
        <begin position="1828"/>
        <end position="1837"/>
    </location>
</feature>
<evidence type="ECO:0000256" key="10">
    <source>
        <dbReference type="ARBA" id="ARBA00024479"/>
    </source>
</evidence>
<evidence type="ECO:0000256" key="9">
    <source>
        <dbReference type="ARBA" id="ARBA00023136"/>
    </source>
</evidence>
<comment type="catalytic activity">
    <reaction evidence="11">
        <text>a 1,2-diacyl-sn-glycero-3-phosphoethanolamine(in) = a 1,2-diacyl-sn-glycero-3-phosphoethanolamine(out)</text>
        <dbReference type="Rhea" id="RHEA:38895"/>
        <dbReference type="ChEBI" id="CHEBI:64612"/>
    </reaction>
</comment>
<dbReference type="GO" id="GO:0034045">
    <property type="term" value="C:phagophore assembly site membrane"/>
    <property type="evidence" value="ECO:0007669"/>
    <property type="project" value="UniProtKB-SubCell"/>
</dbReference>
<evidence type="ECO:0000256" key="4">
    <source>
        <dbReference type="ARBA" id="ARBA00018070"/>
    </source>
</evidence>
<proteinExistence type="inferred from homology"/>
<organism evidence="13 14">
    <name type="scientific">Brachionus calyciflorus</name>
    <dbReference type="NCBI Taxonomy" id="104777"/>
    <lineage>
        <taxon>Eukaryota</taxon>
        <taxon>Metazoa</taxon>
        <taxon>Spiralia</taxon>
        <taxon>Gnathifera</taxon>
        <taxon>Rotifera</taxon>
        <taxon>Eurotatoria</taxon>
        <taxon>Monogononta</taxon>
        <taxon>Pseudotrocha</taxon>
        <taxon>Ploima</taxon>
        <taxon>Brachionidae</taxon>
        <taxon>Brachionus</taxon>
    </lineage>
</organism>
<evidence type="ECO:0000256" key="2">
    <source>
        <dbReference type="ARBA" id="ARBA00004623"/>
    </source>
</evidence>
<dbReference type="GO" id="GO:0005789">
    <property type="term" value="C:endoplasmic reticulum membrane"/>
    <property type="evidence" value="ECO:0007669"/>
    <property type="project" value="UniProtKB-SubCell"/>
</dbReference>
<dbReference type="PANTHER" id="PTHR13190">
    <property type="entry name" value="AUTOPHAGY-RELATED 2, ISOFORM A"/>
    <property type="match status" value="1"/>
</dbReference>
<reference evidence="13" key="1">
    <citation type="submission" date="2021-02" db="EMBL/GenBank/DDBJ databases">
        <authorList>
            <person name="Nowell W R."/>
        </authorList>
    </citation>
    <scope>NUCLEOTIDE SEQUENCE</scope>
    <source>
        <strain evidence="13">Ploen Becks lab</strain>
    </source>
</reference>
<keyword evidence="6" id="KW-0256">Endoplasmic reticulum</keyword>
<keyword evidence="7" id="KW-0072">Autophagy</keyword>
<evidence type="ECO:0000313" key="14">
    <source>
        <dbReference type="Proteomes" id="UP000663879"/>
    </source>
</evidence>
<evidence type="ECO:0000256" key="3">
    <source>
        <dbReference type="ARBA" id="ARBA00009714"/>
    </source>
</evidence>
<dbReference type="GO" id="GO:0043495">
    <property type="term" value="F:protein-membrane adaptor activity"/>
    <property type="evidence" value="ECO:0007669"/>
    <property type="project" value="TreeGrafter"/>
</dbReference>
<name>A0A813W436_9BILA</name>
<dbReference type="GO" id="GO:0061709">
    <property type="term" value="P:reticulophagy"/>
    <property type="evidence" value="ECO:0007669"/>
    <property type="project" value="TreeGrafter"/>
</dbReference>
<dbReference type="GO" id="GO:0032266">
    <property type="term" value="F:phosphatidylinositol-3-phosphate binding"/>
    <property type="evidence" value="ECO:0007669"/>
    <property type="project" value="TreeGrafter"/>
</dbReference>
<evidence type="ECO:0000313" key="13">
    <source>
        <dbReference type="EMBL" id="CAF0847801.1"/>
    </source>
</evidence>
<feature type="compositionally biased region" description="Acidic residues" evidence="12">
    <location>
        <begin position="1172"/>
        <end position="1181"/>
    </location>
</feature>
<feature type="region of interest" description="Disordered" evidence="12">
    <location>
        <begin position="1828"/>
        <end position="1881"/>
    </location>
</feature>
<comment type="similarity">
    <text evidence="3">Belongs to the ATG2 family.</text>
</comment>
<evidence type="ECO:0000256" key="12">
    <source>
        <dbReference type="SAM" id="MobiDB-lite"/>
    </source>
</evidence>
<keyword evidence="5" id="KW-0813">Transport</keyword>
<evidence type="ECO:0000256" key="6">
    <source>
        <dbReference type="ARBA" id="ARBA00022824"/>
    </source>
</evidence>
<keyword evidence="8" id="KW-0445">Lipid transport</keyword>
<dbReference type="Proteomes" id="UP000663879">
    <property type="component" value="Unassembled WGS sequence"/>
</dbReference>
<feature type="region of interest" description="Disordered" evidence="12">
    <location>
        <begin position="2037"/>
        <end position="2061"/>
    </location>
</feature>
<comment type="caution">
    <text evidence="13">The sequence shown here is derived from an EMBL/GenBank/DDBJ whole genome shotgun (WGS) entry which is preliminary data.</text>
</comment>
<keyword evidence="9" id="KW-0472">Membrane</keyword>
<accession>A0A813W436</accession>
<comment type="subcellular location">
    <subcellularLocation>
        <location evidence="1">Endoplasmic reticulum membrane</location>
        <topology evidence="1">Peripheral membrane protein</topology>
    </subcellularLocation>
    <subcellularLocation>
        <location evidence="2">Preautophagosomal structure membrane</location>
        <topology evidence="2">Peripheral membrane protein</topology>
    </subcellularLocation>
</comment>
<dbReference type="OrthoDB" id="18982at2759"/>
<dbReference type="GO" id="GO:0061908">
    <property type="term" value="C:phagophore"/>
    <property type="evidence" value="ECO:0007669"/>
    <property type="project" value="TreeGrafter"/>
</dbReference>
<dbReference type="GO" id="GO:0000045">
    <property type="term" value="P:autophagosome assembly"/>
    <property type="evidence" value="ECO:0007669"/>
    <property type="project" value="TreeGrafter"/>
</dbReference>
<dbReference type="GO" id="GO:0000422">
    <property type="term" value="P:autophagy of mitochondrion"/>
    <property type="evidence" value="ECO:0007669"/>
    <property type="project" value="TreeGrafter"/>
</dbReference>
<protein>
    <recommendedName>
        <fullName evidence="4">Autophagy-related protein 2</fullName>
    </recommendedName>
</protein>
<dbReference type="GO" id="GO:0034727">
    <property type="term" value="P:piecemeal microautophagy of the nucleus"/>
    <property type="evidence" value="ECO:0007669"/>
    <property type="project" value="TreeGrafter"/>
</dbReference>
<evidence type="ECO:0000256" key="8">
    <source>
        <dbReference type="ARBA" id="ARBA00023055"/>
    </source>
</evidence>
<dbReference type="PANTHER" id="PTHR13190:SF1">
    <property type="entry name" value="AUTOPHAGY-RELATED 2, ISOFORM A"/>
    <property type="match status" value="1"/>
</dbReference>
<feature type="region of interest" description="Disordered" evidence="12">
    <location>
        <begin position="1171"/>
        <end position="1191"/>
    </location>
</feature>
<feature type="compositionally biased region" description="Acidic residues" evidence="12">
    <location>
        <begin position="359"/>
        <end position="370"/>
    </location>
</feature>
<dbReference type="EMBL" id="CAJNOC010001241">
    <property type="protein sequence ID" value="CAF0847801.1"/>
    <property type="molecule type" value="Genomic_DNA"/>
</dbReference>
<comment type="catalytic activity">
    <reaction evidence="10">
        <text>a 1,2-diacyl-sn-glycero-3-phospho-L-serine(in) = a 1,2-diacyl-sn-glycero-3-phospho-L-serine(out)</text>
        <dbReference type="Rhea" id="RHEA:38663"/>
        <dbReference type="ChEBI" id="CHEBI:57262"/>
    </reaction>
</comment>
<evidence type="ECO:0000256" key="5">
    <source>
        <dbReference type="ARBA" id="ARBA00022448"/>
    </source>
</evidence>
<feature type="region of interest" description="Disordered" evidence="12">
    <location>
        <begin position="347"/>
        <end position="370"/>
    </location>
</feature>
<feature type="compositionally biased region" description="Low complexity" evidence="12">
    <location>
        <begin position="2045"/>
        <end position="2061"/>
    </location>
</feature>
<dbReference type="InterPro" id="IPR026849">
    <property type="entry name" value="ATG2"/>
</dbReference>
<dbReference type="Pfam" id="PF13329">
    <property type="entry name" value="ATG2_CAD"/>
    <property type="match status" value="1"/>
</dbReference>
<keyword evidence="14" id="KW-1185">Reference proteome</keyword>
<evidence type="ECO:0000256" key="11">
    <source>
        <dbReference type="ARBA" id="ARBA00024615"/>
    </source>
</evidence>
<evidence type="ECO:0000256" key="1">
    <source>
        <dbReference type="ARBA" id="ARBA00004406"/>
    </source>
</evidence>
<feature type="compositionally biased region" description="Basic residues" evidence="12">
    <location>
        <begin position="1351"/>
        <end position="1364"/>
    </location>
</feature>
<gene>
    <name evidence="13" type="ORF">OXX778_LOCUS8789</name>
</gene>
<dbReference type="GO" id="GO:0006869">
    <property type="term" value="P:lipid transport"/>
    <property type="evidence" value="ECO:0007669"/>
    <property type="project" value="UniProtKB-KW"/>
</dbReference>
<feature type="region of interest" description="Disordered" evidence="12">
    <location>
        <begin position="1343"/>
        <end position="1364"/>
    </location>
</feature>
<dbReference type="GO" id="GO:0061723">
    <property type="term" value="P:glycophagy"/>
    <property type="evidence" value="ECO:0007669"/>
    <property type="project" value="TreeGrafter"/>
</dbReference>
<sequence length="2558" mass="293716">MNCIESMRIVLYKTYNLDEASSTSSSILKHENDSQQKVFSIGLAVLKSYTDDQPTNNVNLLIKRYTLQIENLFADLNCSSSDDEQQIHSCEQLSSLDEWNFRDSILKCLYSKDITYPGNFKWQIQMRTRFSTINQLDEKEDLFKLFAWRQCDQEELTSITTKYKPTATLNRISIKPVKTMTHFNKLRAQLFIEQPTPVQNTSPFKSKYKKYSKQNNDNFSPHLFDLKKKQMTWQIPWPEFLKKRLCRYLLQHYLGHFFKEKISLEQLSIDIYNGTGCVKNLHLDCDALNEQLNSSSTPGLSTVPIEIVSGFVGYISVYIPWHDLFNDYCKLTIKNVQVTIRTKSRRHPGFKPYRKSSDNDDSAELSFSDDSETNSMFSSMFIDSIMNTSMHIAQECLNEEKDSLKTDLDSKSGSLLGLEAFASTIDSILSRIKINLEQIQIRIENIENEKPQDVMKSSSLYHHNLSSNGIALELRIKSIKYFDLDSTLTPESINANLRNTTKNFNIEGLTIYFDEFIIRDEFDLNEANKNEFDTSLNTTLNSESNTTIDETTSPVDECPPFNFELDPNNYLYTNPIIMLTFSGIQSIKLTINNMRPTDLILDSLNTVNQHSLNQQRPFLEVSAQFGSVKSLLCPKQIHLLTGMIEKLNDYVESVNNLKREFKNEVLKKKSRLKKPVRGCDKKNSILIDSVDSDNFKSIFQISNNDPGQSSMFYSMMAESVHVNHNEKKPNFINKETSENNDDNDQILITKNLKQTIEQLQNDPIKQTIHSNHSLFQTFKITLRQFSLTLLHHDPPPLNANMSKNSRLIVERMKNVSDFYFDWSSTIETQSTQHRPDKSTFLKYHQACAFNDHFLLLLKPINFNLTQKINQRHNGQYSLNDAFLSIGYIQVDEYLTQIDHSEKRFKTSAAIEMSKNSIITELMSFQDASSPQQPILEQPCLKAQVTFYDPLEKEHDQSFENVTLTLNQSLNLELDISIIDRLYYLINDATKPKIPAESKTKQDNLSKKLRNFEIKCEQVVKIGVRFPIADLSRVHQNKLQSQNEINSLCEGLKPAKMVNFRNLREQILTLHLFDLNFQTLKNAKINEPDLILTLTSSQINAYYQYNKDDRPIHFGLIQQKLNEPRSLMVQIKIPIDTVENLNQNLIDLNKEFELDSLQHQYNINVGKVVQDENGSEVDDDENESKYGPFSRTHSMISSEKNRRIVNAGSKSEMNSFMQNSKANSEMTIKLLVPDLKFLIADQHFLNDLYNCFLNDLLMYVPMQLPPIESGLYVFNSEEKNFTSPSLTCLIEANLDTEYFLANSHINLHAPFDTDLEDDKNFHMCKSAILKCESSSDQEEECCESDNDVSSGKYRKINTKKNSPKQVQKNKKHKNLLCFIFKIDQCHLKALVVHADKKDGLTNYGEFDIKANNFQMCLTTSEHFKKEDLIEKQFISIFTDTIQIGHASKSTMQLKHPTNFSTFDNIFQNSKTNTLISPNDSLVTQTLFNLSTDNLTPSVSIAIKSKFNSKLNKKDLTVALNFNNLSLNHIFTSQNNFWIFELIDLFNLIDINVSGYEVPIVVTELHLNVANSSVIYRPLHLKTQALIGFKSLHWSSNVTAESSSTLLVFNIEDIYLFISKCTEISYNLKKDFVCVANTDLFELRILINEDKNAEKISQKLRKSPILDLKIRSNVIQFRTCVDSAFALIELINYIVSDGDLHTVNQITPEIPIVMSPEADPIITKAINNASDSIPIFKTDDYSSSLNYNSPIRNNNLSYNSLPLQSPSLSYDIASSAESAISDMVKEAMNPMIQSVYGGLDNSSSLARKRNTSLSFDSQTKRMLNNDELISSNSTVQNDKQPIFGLDNDDEDKENDKFHSDDDDDDEFHFDMPFSDVKSSPQQSKLTSSFSFSSLMSNENKKLNENIRHSQSTIIPRQLKFDRKLHFKKRDEFEFERHEESEDEDDDDPDLIKDFDVIDIIPGFGEPPRFNQDYEIKNLSKATKFELKEDHFKKPLTKIDVLKAPDTYPCPLNVYCVQEISINWFLYGGSDFDTQVIEEKESLDQSRSRQNSTSSISTSPHSFKSMSILSSPNVKYSNNNTVQFNKEKYCKAGGRIIKKYDNLNWLTRGGSGRNLDICMEIALHKVKTKVDVFSDLTDTPTEYPYLYRIALAIGDIEIRDKLSSSSFNMFLFRYESDTCPKHTNSNMIFFKFLCSKSLDDQKLLECDIKVSVQPLRFNIDQDALIFLIEFFQQLASKDLNEFNKNLTPPVQLTQPIETPNSPNLNSPQQQQIFIRNFILAPDLLIKFDFSGKYDKRPDTKMDTLTKLLMVVVQLSNTEIKLKRVYYRRGFLGAEKLLQALIKEWVSDIQRNQMKNLIKGWGIFNSLIQFFEGFTYLILCPIEQYKRDGRVLCGIQRGSAAFSTCTVLATIELTNRMFQATKNVAEFFYDLLAPHRSHQNMIGYNGGTLVDTLFTGVGPNRYVRIRRQPNDIREGLTNAYYVMYEGFNDTAANFMSEISHGAEHKGIPGAIGGALRQLPSTALAPIVLTTEATCNILSGIRNQLKPDEKKDDDQKWKTITFN</sequence>
<evidence type="ECO:0000256" key="7">
    <source>
        <dbReference type="ARBA" id="ARBA00023006"/>
    </source>
</evidence>